<dbReference type="GeneID" id="89926133"/>
<proteinExistence type="predicted"/>
<feature type="domain" description="Alpha/beta hydrolase fold-3" evidence="3">
    <location>
        <begin position="110"/>
        <end position="328"/>
    </location>
</feature>
<gene>
    <name evidence="4" type="ORF">LTR77_004789</name>
</gene>
<comment type="caution">
    <text evidence="4">The sequence shown here is derived from an EMBL/GenBank/DDBJ whole genome shotgun (WGS) entry which is preliminary data.</text>
</comment>
<dbReference type="Proteomes" id="UP001337655">
    <property type="component" value="Unassembled WGS sequence"/>
</dbReference>
<evidence type="ECO:0000259" key="3">
    <source>
        <dbReference type="Pfam" id="PF07859"/>
    </source>
</evidence>
<keyword evidence="5" id="KW-1185">Reference proteome</keyword>
<dbReference type="PANTHER" id="PTHR48081:SF31">
    <property type="entry name" value="STERYL ACETYL HYDROLASE MUG81-RELATED"/>
    <property type="match status" value="1"/>
</dbReference>
<dbReference type="InterPro" id="IPR050300">
    <property type="entry name" value="GDXG_lipolytic_enzyme"/>
</dbReference>
<dbReference type="SUPFAM" id="SSF53474">
    <property type="entry name" value="alpha/beta-Hydrolases"/>
    <property type="match status" value="1"/>
</dbReference>
<dbReference type="InterPro" id="IPR013094">
    <property type="entry name" value="AB_hydrolase_3"/>
</dbReference>
<dbReference type="InterPro" id="IPR029058">
    <property type="entry name" value="AB_hydrolase_fold"/>
</dbReference>
<dbReference type="GO" id="GO:0016787">
    <property type="term" value="F:hydrolase activity"/>
    <property type="evidence" value="ECO:0007669"/>
    <property type="project" value="UniProtKB-KW"/>
</dbReference>
<dbReference type="AlphaFoldDB" id="A0AAV9PAW0"/>
<keyword evidence="2" id="KW-1133">Transmembrane helix</keyword>
<keyword evidence="2" id="KW-0472">Membrane</keyword>
<keyword evidence="1" id="KW-0378">Hydrolase</keyword>
<reference evidence="4 5" key="1">
    <citation type="submission" date="2023-08" db="EMBL/GenBank/DDBJ databases">
        <title>Black Yeasts Isolated from many extreme environments.</title>
        <authorList>
            <person name="Coleine C."/>
            <person name="Stajich J.E."/>
            <person name="Selbmann L."/>
        </authorList>
    </citation>
    <scope>NUCLEOTIDE SEQUENCE [LARGE SCALE GENOMIC DNA]</scope>
    <source>
        <strain evidence="4 5">CCFEE 5935</strain>
    </source>
</reference>
<evidence type="ECO:0000256" key="1">
    <source>
        <dbReference type="ARBA" id="ARBA00022801"/>
    </source>
</evidence>
<evidence type="ECO:0000313" key="5">
    <source>
        <dbReference type="Proteomes" id="UP001337655"/>
    </source>
</evidence>
<organism evidence="4 5">
    <name type="scientific">Saxophila tyrrhenica</name>
    <dbReference type="NCBI Taxonomy" id="1690608"/>
    <lineage>
        <taxon>Eukaryota</taxon>
        <taxon>Fungi</taxon>
        <taxon>Dikarya</taxon>
        <taxon>Ascomycota</taxon>
        <taxon>Pezizomycotina</taxon>
        <taxon>Dothideomycetes</taxon>
        <taxon>Dothideomycetidae</taxon>
        <taxon>Mycosphaerellales</taxon>
        <taxon>Extremaceae</taxon>
        <taxon>Saxophila</taxon>
    </lineage>
</organism>
<dbReference type="PANTHER" id="PTHR48081">
    <property type="entry name" value="AB HYDROLASE SUPERFAMILY PROTEIN C4A8.06C"/>
    <property type="match status" value="1"/>
</dbReference>
<keyword evidence="2" id="KW-0812">Transmembrane</keyword>
<evidence type="ECO:0000256" key="2">
    <source>
        <dbReference type="SAM" id="Phobius"/>
    </source>
</evidence>
<dbReference type="EMBL" id="JAVRRT010000007">
    <property type="protein sequence ID" value="KAK5170203.1"/>
    <property type="molecule type" value="Genomic_DNA"/>
</dbReference>
<evidence type="ECO:0000313" key="4">
    <source>
        <dbReference type="EMBL" id="KAK5170203.1"/>
    </source>
</evidence>
<name>A0AAV9PAW0_9PEZI</name>
<dbReference type="RefSeq" id="XP_064659401.1">
    <property type="nucleotide sequence ID" value="XM_064802040.1"/>
</dbReference>
<protein>
    <recommendedName>
        <fullName evidence="3">Alpha/beta hydrolase fold-3 domain-containing protein</fullName>
    </recommendedName>
</protein>
<sequence>MASQYQPTTTDKLLLIPVAAASIGSAILRLLTRSFTGGAKANTAFKDVIFAALRTNLSNISEGAEQWMNSTTEAEYLTLAKKQGFQPDTDVLGSSLKVHWIGGKAASKVLLYFHGGGYVLAASAGHMQWLYELQQELSKTQEISIVVLSYTLAPHGQYPTQLKEAAESLEWLLETQKKQPGDIFVSGDSAGGNMALMLLSHLLHPHPAVTSKINLTSPLAGAVLISPWTKFATDDDSVRRNQSSDMVTPAAANRWSSLFLGSSKIDNYNQTILVNPEWFKGLDSKVKDILVWGGGGEVLIDSIEASTKKLQQAHPRVEYVVQPGAAHEDFIIDKLLGYKEKGEGTVVVESWMKTRL</sequence>
<feature type="transmembrane region" description="Helical" evidence="2">
    <location>
        <begin position="13"/>
        <end position="31"/>
    </location>
</feature>
<dbReference type="Pfam" id="PF07859">
    <property type="entry name" value="Abhydrolase_3"/>
    <property type="match status" value="1"/>
</dbReference>
<accession>A0AAV9PAW0</accession>
<dbReference type="Gene3D" id="3.40.50.1820">
    <property type="entry name" value="alpha/beta hydrolase"/>
    <property type="match status" value="1"/>
</dbReference>